<dbReference type="SUPFAM" id="SSF56176">
    <property type="entry name" value="FAD-binding/transporter-associated domain-like"/>
    <property type="match status" value="1"/>
</dbReference>
<keyword evidence="10" id="KW-0812">Transmembrane</keyword>
<dbReference type="Pfam" id="PF01423">
    <property type="entry name" value="LSM"/>
    <property type="match status" value="1"/>
</dbReference>
<evidence type="ECO:0000256" key="2">
    <source>
        <dbReference type="ARBA" id="ARBA00004514"/>
    </source>
</evidence>
<keyword evidence="5" id="KW-0285">Flavoprotein</keyword>
<dbReference type="InterPro" id="IPR016167">
    <property type="entry name" value="FAD-bd_PCMH_sub1"/>
</dbReference>
<reference evidence="12" key="1">
    <citation type="submission" date="2021-12" db="EMBL/GenBank/DDBJ databases">
        <title>Prjna785345.</title>
        <authorList>
            <person name="Rujirawat T."/>
            <person name="Krajaejun T."/>
        </authorList>
    </citation>
    <scope>NUCLEOTIDE SEQUENCE</scope>
    <source>
        <strain evidence="12">Pi057C3</strain>
    </source>
</reference>
<dbReference type="InterPro" id="IPR036318">
    <property type="entry name" value="FAD-bd_PCMH-like_sf"/>
</dbReference>
<dbReference type="InterPro" id="IPR010920">
    <property type="entry name" value="LSM_dom_sf"/>
</dbReference>
<keyword evidence="6" id="KW-0507">mRNA processing</keyword>
<dbReference type="InterPro" id="IPR001163">
    <property type="entry name" value="Sm_dom_euk/arc"/>
</dbReference>
<evidence type="ECO:0000256" key="8">
    <source>
        <dbReference type="ARBA" id="ARBA00023002"/>
    </source>
</evidence>
<dbReference type="CDD" id="cd01721">
    <property type="entry name" value="Sm_D3"/>
    <property type="match status" value="1"/>
</dbReference>
<evidence type="ECO:0000256" key="1">
    <source>
        <dbReference type="ARBA" id="ARBA00001974"/>
    </source>
</evidence>
<dbReference type="InterPro" id="IPR034099">
    <property type="entry name" value="SmD3"/>
</dbReference>
<keyword evidence="10" id="KW-1133">Transmembrane helix</keyword>
<dbReference type="EMBL" id="JAKCXM010000343">
    <property type="protein sequence ID" value="KAJ0395480.1"/>
    <property type="molecule type" value="Genomic_DNA"/>
</dbReference>
<organism evidence="12 13">
    <name type="scientific">Pythium insidiosum</name>
    <name type="common">Pythiosis disease agent</name>
    <dbReference type="NCBI Taxonomy" id="114742"/>
    <lineage>
        <taxon>Eukaryota</taxon>
        <taxon>Sar</taxon>
        <taxon>Stramenopiles</taxon>
        <taxon>Oomycota</taxon>
        <taxon>Peronosporomycetes</taxon>
        <taxon>Pythiales</taxon>
        <taxon>Pythiaceae</taxon>
        <taxon>Pythium</taxon>
    </lineage>
</organism>
<dbReference type="InterPro" id="IPR006094">
    <property type="entry name" value="Oxid_FAD_bind_N"/>
</dbReference>
<dbReference type="PROSITE" id="PS51387">
    <property type="entry name" value="FAD_PCMH"/>
    <property type="match status" value="1"/>
</dbReference>
<comment type="similarity">
    <text evidence="3">Belongs to the oxygen-dependent FAD-linked oxidoreductase family.</text>
</comment>
<dbReference type="GO" id="GO:0071949">
    <property type="term" value="F:FAD binding"/>
    <property type="evidence" value="ECO:0007669"/>
    <property type="project" value="InterPro"/>
</dbReference>
<name>A0AAD5LE77_PYTIN</name>
<dbReference type="PANTHER" id="PTHR42973">
    <property type="entry name" value="BINDING OXIDOREDUCTASE, PUTATIVE (AFU_ORTHOLOGUE AFUA_1G17690)-RELATED"/>
    <property type="match status" value="1"/>
</dbReference>
<evidence type="ECO:0000256" key="5">
    <source>
        <dbReference type="ARBA" id="ARBA00022630"/>
    </source>
</evidence>
<proteinExistence type="inferred from homology"/>
<dbReference type="Gene3D" id="3.40.462.20">
    <property type="match status" value="1"/>
</dbReference>
<dbReference type="InterPro" id="IPR016166">
    <property type="entry name" value="FAD-bd_PCMH"/>
</dbReference>
<evidence type="ECO:0000313" key="13">
    <source>
        <dbReference type="Proteomes" id="UP001209570"/>
    </source>
</evidence>
<dbReference type="GO" id="GO:0005681">
    <property type="term" value="C:spliceosomal complex"/>
    <property type="evidence" value="ECO:0007669"/>
    <property type="project" value="InterPro"/>
</dbReference>
<keyword evidence="8" id="KW-0560">Oxidoreductase</keyword>
<feature type="domain" description="FAD-binding PCMH-type" evidence="11">
    <location>
        <begin position="195"/>
        <end position="372"/>
    </location>
</feature>
<evidence type="ECO:0000256" key="6">
    <source>
        <dbReference type="ARBA" id="ARBA00022664"/>
    </source>
</evidence>
<keyword evidence="10" id="KW-0472">Membrane</keyword>
<comment type="caution">
    <text evidence="12">The sequence shown here is derived from an EMBL/GenBank/DDBJ whole genome shotgun (WGS) entry which is preliminary data.</text>
</comment>
<dbReference type="InterPro" id="IPR050416">
    <property type="entry name" value="FAD-linked_Oxidoreductase"/>
</dbReference>
<feature type="transmembrane region" description="Helical" evidence="10">
    <location>
        <begin position="113"/>
        <end position="137"/>
    </location>
</feature>
<comment type="subcellular location">
    <subcellularLocation>
        <location evidence="2">Cytoplasm</location>
        <location evidence="2">Cytosol</location>
    </subcellularLocation>
</comment>
<dbReference type="GO" id="GO:0016491">
    <property type="term" value="F:oxidoreductase activity"/>
    <property type="evidence" value="ECO:0007669"/>
    <property type="project" value="UniProtKB-KW"/>
</dbReference>
<comment type="cofactor">
    <cofactor evidence="1">
        <name>FAD</name>
        <dbReference type="ChEBI" id="CHEBI:57692"/>
    </cofactor>
</comment>
<dbReference type="GO" id="GO:0005829">
    <property type="term" value="C:cytosol"/>
    <property type="evidence" value="ECO:0007669"/>
    <property type="project" value="UniProtKB-SubCell"/>
</dbReference>
<dbReference type="Gene3D" id="3.30.465.10">
    <property type="match status" value="1"/>
</dbReference>
<dbReference type="PANTHER" id="PTHR42973:SF39">
    <property type="entry name" value="FAD-BINDING PCMH-TYPE DOMAIN-CONTAINING PROTEIN"/>
    <property type="match status" value="1"/>
</dbReference>
<dbReference type="SUPFAM" id="SSF50182">
    <property type="entry name" value="Sm-like ribonucleoproteins"/>
    <property type="match status" value="1"/>
</dbReference>
<dbReference type="Proteomes" id="UP001209570">
    <property type="component" value="Unassembled WGS sequence"/>
</dbReference>
<sequence>MAVTGKRGVGIPTILLHDGEGTIVTIEMKTGETYRGYLDEAEDNMNCVLKDAVRTDINGNTSHVEQHAPMFKRVKLWKKHKGSIPTLGQGGGAPRGQAAAIIRKARVPDKMKLFSGAAAALFVAASAVLTASTQAFFNVSSDFTDNFPHHVRQLAAGANDFRGCVAAFRPISDDVFFTPESPKYVEFATGVNSRIDRRPAAVFFAESEKDVVIALFCAKAYGLQPVPRGGGHSYEVLSSMDGSIVIDLASMNAVKIVSRDDATQTAIASVQGGARLGNVYKEIYQQGGYNFNAGTCPGVGIGGHISGGGYGMVSRHYGMAADQTVGMRVVLADMTVVEATPTENPDLYWALRGGGAGSFGIITEFRIKVHKVAVSTMFSIYYDNSVSFKLMRSWMDYFPTADSRLTTQMNVDKFGTIFRGQFLGPLWELNELLDASGMVAHGGIKYDVRTDKCNILGTKAFMWGDNCNNMDALKTIAHPGSESKGYAKLKSGYASKKLSDEGIRVVLEQLNACPEGKYNWIQFEAYGDD</sequence>
<dbReference type="Gene3D" id="3.30.43.10">
    <property type="entry name" value="Uridine Diphospho-n-acetylenolpyruvylglucosamine Reductase, domain 2"/>
    <property type="match status" value="1"/>
</dbReference>
<evidence type="ECO:0000256" key="3">
    <source>
        <dbReference type="ARBA" id="ARBA00005466"/>
    </source>
</evidence>
<keyword evidence="13" id="KW-1185">Reference proteome</keyword>
<accession>A0AAD5LE77</accession>
<comment type="similarity">
    <text evidence="4">Belongs to the snRNP core protein family.</text>
</comment>
<gene>
    <name evidence="12" type="ORF">P43SY_004743</name>
</gene>
<evidence type="ECO:0000259" key="11">
    <source>
        <dbReference type="PROSITE" id="PS51387"/>
    </source>
</evidence>
<evidence type="ECO:0000256" key="9">
    <source>
        <dbReference type="ARBA" id="ARBA00023187"/>
    </source>
</evidence>
<evidence type="ECO:0000256" key="4">
    <source>
        <dbReference type="ARBA" id="ARBA00008146"/>
    </source>
</evidence>
<keyword evidence="9" id="KW-0508">mRNA splicing</keyword>
<evidence type="ECO:0000256" key="7">
    <source>
        <dbReference type="ARBA" id="ARBA00022827"/>
    </source>
</evidence>
<dbReference type="SMART" id="SM00651">
    <property type="entry name" value="Sm"/>
    <property type="match status" value="1"/>
</dbReference>
<evidence type="ECO:0000313" key="12">
    <source>
        <dbReference type="EMBL" id="KAJ0395480.1"/>
    </source>
</evidence>
<dbReference type="Pfam" id="PF01565">
    <property type="entry name" value="FAD_binding_4"/>
    <property type="match status" value="1"/>
</dbReference>
<dbReference type="AlphaFoldDB" id="A0AAD5LE77"/>
<keyword evidence="7" id="KW-0274">FAD</keyword>
<dbReference type="GO" id="GO:0000387">
    <property type="term" value="P:spliceosomal snRNP assembly"/>
    <property type="evidence" value="ECO:0007669"/>
    <property type="project" value="InterPro"/>
</dbReference>
<evidence type="ECO:0000256" key="10">
    <source>
        <dbReference type="SAM" id="Phobius"/>
    </source>
</evidence>
<dbReference type="Gene3D" id="2.30.30.100">
    <property type="match status" value="1"/>
</dbReference>
<dbReference type="InterPro" id="IPR016169">
    <property type="entry name" value="FAD-bd_PCMH_sub2"/>
</dbReference>
<protein>
    <recommendedName>
        <fullName evidence="11">FAD-binding PCMH-type domain-containing protein</fullName>
    </recommendedName>
</protein>